<name>A0A6C0J3R4_9ZZZZ</name>
<keyword evidence="1" id="KW-0472">Membrane</keyword>
<reference evidence="2" key="1">
    <citation type="journal article" date="2020" name="Nature">
        <title>Giant virus diversity and host interactions through global metagenomics.</title>
        <authorList>
            <person name="Schulz F."/>
            <person name="Roux S."/>
            <person name="Paez-Espino D."/>
            <person name="Jungbluth S."/>
            <person name="Walsh D.A."/>
            <person name="Denef V.J."/>
            <person name="McMahon K.D."/>
            <person name="Konstantinidis K.T."/>
            <person name="Eloe-Fadrosh E.A."/>
            <person name="Kyrpides N.C."/>
            <person name="Woyke T."/>
        </authorList>
    </citation>
    <scope>NUCLEOTIDE SEQUENCE</scope>
    <source>
        <strain evidence="2">GVMAG-M-3300025860-12</strain>
    </source>
</reference>
<feature type="transmembrane region" description="Helical" evidence="1">
    <location>
        <begin position="50"/>
        <end position="68"/>
    </location>
</feature>
<feature type="transmembrane region" description="Helical" evidence="1">
    <location>
        <begin position="74"/>
        <end position="92"/>
    </location>
</feature>
<sequence>MNRWNIIGLILGFIFVKLIFNNNENEQHKLSFNFKNIIKNGSLFIMNKHIHHWLISLVILFITIPYQIKYKNKHISILNVFFILFFLHGLTYKDRFIF</sequence>
<keyword evidence="1" id="KW-1133">Transmembrane helix</keyword>
<feature type="transmembrane region" description="Helical" evidence="1">
    <location>
        <begin position="6"/>
        <end position="23"/>
    </location>
</feature>
<keyword evidence="1" id="KW-0812">Transmembrane</keyword>
<protein>
    <submittedName>
        <fullName evidence="2">Uncharacterized protein</fullName>
    </submittedName>
</protein>
<evidence type="ECO:0000313" key="2">
    <source>
        <dbReference type="EMBL" id="QHU00272.1"/>
    </source>
</evidence>
<accession>A0A6C0J3R4</accession>
<dbReference type="EMBL" id="MN740325">
    <property type="protein sequence ID" value="QHU00272.1"/>
    <property type="molecule type" value="Genomic_DNA"/>
</dbReference>
<dbReference type="AlphaFoldDB" id="A0A6C0J3R4"/>
<evidence type="ECO:0000256" key="1">
    <source>
        <dbReference type="SAM" id="Phobius"/>
    </source>
</evidence>
<proteinExistence type="predicted"/>
<organism evidence="2">
    <name type="scientific">viral metagenome</name>
    <dbReference type="NCBI Taxonomy" id="1070528"/>
    <lineage>
        <taxon>unclassified sequences</taxon>
        <taxon>metagenomes</taxon>
        <taxon>organismal metagenomes</taxon>
    </lineage>
</organism>